<dbReference type="Proteomes" id="UP000784294">
    <property type="component" value="Unassembled WGS sequence"/>
</dbReference>
<protein>
    <submittedName>
        <fullName evidence="1">Uncharacterized protein</fullName>
    </submittedName>
</protein>
<name>A0A448WKA6_9PLAT</name>
<organism evidence="1 2">
    <name type="scientific">Protopolystoma xenopodis</name>
    <dbReference type="NCBI Taxonomy" id="117903"/>
    <lineage>
        <taxon>Eukaryota</taxon>
        <taxon>Metazoa</taxon>
        <taxon>Spiralia</taxon>
        <taxon>Lophotrochozoa</taxon>
        <taxon>Platyhelminthes</taxon>
        <taxon>Monogenea</taxon>
        <taxon>Polyopisthocotylea</taxon>
        <taxon>Polystomatidea</taxon>
        <taxon>Polystomatidae</taxon>
        <taxon>Protopolystoma</taxon>
    </lineage>
</organism>
<proteinExistence type="predicted"/>
<evidence type="ECO:0000313" key="2">
    <source>
        <dbReference type="Proteomes" id="UP000784294"/>
    </source>
</evidence>
<sequence length="149" mass="16349">MLADDNEAGKEECLFVLCMPFNGSHLATLCHGAMSSSGTLSDRQRQVFLPSNCIDFVVDISVGGTRVAEGVVYAWLPYPLPQTRMACVLSRSEGSDSKSHDHVGESGQNGVQDELWRVYFTPIGQEVINEFSLRYGIEGIFQAMTLSQP</sequence>
<keyword evidence="2" id="KW-1185">Reference proteome</keyword>
<dbReference type="EMBL" id="CAAALY010019132">
    <property type="protein sequence ID" value="VEL13849.1"/>
    <property type="molecule type" value="Genomic_DNA"/>
</dbReference>
<dbReference type="AlphaFoldDB" id="A0A448WKA6"/>
<evidence type="ECO:0000313" key="1">
    <source>
        <dbReference type="EMBL" id="VEL13849.1"/>
    </source>
</evidence>
<gene>
    <name evidence="1" type="ORF">PXEA_LOCUS7289</name>
</gene>
<comment type="caution">
    <text evidence="1">The sequence shown here is derived from an EMBL/GenBank/DDBJ whole genome shotgun (WGS) entry which is preliminary data.</text>
</comment>
<accession>A0A448WKA6</accession>
<reference evidence="1" key="1">
    <citation type="submission" date="2018-11" db="EMBL/GenBank/DDBJ databases">
        <authorList>
            <consortium name="Pathogen Informatics"/>
        </authorList>
    </citation>
    <scope>NUCLEOTIDE SEQUENCE</scope>
</reference>